<evidence type="ECO:0000313" key="7">
    <source>
        <dbReference type="EMBL" id="GAA3898369.1"/>
    </source>
</evidence>
<name>A0ABP7LB14_9ACTN</name>
<keyword evidence="6" id="KW-0131">Cell cycle</keyword>
<organism evidence="7 8">
    <name type="scientific">Streptomyces lannensis</name>
    <dbReference type="NCBI Taxonomy" id="766498"/>
    <lineage>
        <taxon>Bacteria</taxon>
        <taxon>Bacillati</taxon>
        <taxon>Actinomycetota</taxon>
        <taxon>Actinomycetes</taxon>
        <taxon>Kitasatosporales</taxon>
        <taxon>Streptomycetaceae</taxon>
        <taxon>Streptomyces</taxon>
    </lineage>
</organism>
<dbReference type="InterPro" id="IPR006776">
    <property type="entry name" value="SsgB"/>
</dbReference>
<accession>A0ABP7LB14</accession>
<protein>
    <submittedName>
        <fullName evidence="7">SsgA family sporulation/cell division regulator</fullName>
    </submittedName>
</protein>
<dbReference type="EMBL" id="BAAAZA010000039">
    <property type="protein sequence ID" value="GAA3898369.1"/>
    <property type="molecule type" value="Genomic_DNA"/>
</dbReference>
<gene>
    <name evidence="7" type="ORF">GCM10022207_78460</name>
</gene>
<evidence type="ECO:0000313" key="8">
    <source>
        <dbReference type="Proteomes" id="UP001501563"/>
    </source>
</evidence>
<evidence type="ECO:0000256" key="1">
    <source>
        <dbReference type="ARBA" id="ARBA00004431"/>
    </source>
</evidence>
<sequence>MSRPDLALNICLTLAVSSDLHVRVPVRFSYVCADPYAVQISFNITADRKVHWTFARELLAQGMKAAVGLGDIRIAPIESLLDQRFSIELEPPDGFARLEGPVAPIKAWIAKTHEVVPAGSEAGLVDIDRFLEEILTS</sequence>
<dbReference type="Gene3D" id="2.30.31.20">
    <property type="entry name" value="Sporulation-specific cell division protein SsgB"/>
    <property type="match status" value="1"/>
</dbReference>
<dbReference type="RefSeq" id="WP_059132351.1">
    <property type="nucleotide sequence ID" value="NZ_BAAAZA010000039.1"/>
</dbReference>
<evidence type="ECO:0000256" key="5">
    <source>
        <dbReference type="ARBA" id="ARBA00023210"/>
    </source>
</evidence>
<proteinExistence type="inferred from homology"/>
<evidence type="ECO:0000256" key="2">
    <source>
        <dbReference type="ARBA" id="ARBA00009323"/>
    </source>
</evidence>
<evidence type="ECO:0000256" key="3">
    <source>
        <dbReference type="ARBA" id="ARBA00022618"/>
    </source>
</evidence>
<dbReference type="InterPro" id="IPR038658">
    <property type="entry name" value="SsgB_sf"/>
</dbReference>
<evidence type="ECO:0000256" key="4">
    <source>
        <dbReference type="ARBA" id="ARBA00022969"/>
    </source>
</evidence>
<keyword evidence="3" id="KW-0132">Cell division</keyword>
<evidence type="ECO:0000256" key="6">
    <source>
        <dbReference type="ARBA" id="ARBA00023306"/>
    </source>
</evidence>
<comment type="caution">
    <text evidence="7">The sequence shown here is derived from an EMBL/GenBank/DDBJ whole genome shotgun (WGS) entry which is preliminary data.</text>
</comment>
<dbReference type="Pfam" id="PF04686">
    <property type="entry name" value="SsgA"/>
    <property type="match status" value="1"/>
</dbReference>
<dbReference type="Proteomes" id="UP001501563">
    <property type="component" value="Unassembled WGS sequence"/>
</dbReference>
<keyword evidence="4" id="KW-0749">Sporulation</keyword>
<keyword evidence="8" id="KW-1185">Reference proteome</keyword>
<comment type="subcellular location">
    <subcellularLocation>
        <location evidence="1">Cell septum</location>
    </subcellularLocation>
</comment>
<comment type="similarity">
    <text evidence="2">Belongs to the SsgA family.</text>
</comment>
<keyword evidence="5" id="KW-0717">Septation</keyword>
<reference evidence="8" key="1">
    <citation type="journal article" date="2019" name="Int. J. Syst. Evol. Microbiol.">
        <title>The Global Catalogue of Microorganisms (GCM) 10K type strain sequencing project: providing services to taxonomists for standard genome sequencing and annotation.</title>
        <authorList>
            <consortium name="The Broad Institute Genomics Platform"/>
            <consortium name="The Broad Institute Genome Sequencing Center for Infectious Disease"/>
            <person name="Wu L."/>
            <person name="Ma J."/>
        </authorList>
    </citation>
    <scope>NUCLEOTIDE SEQUENCE [LARGE SCALE GENOMIC DNA]</scope>
    <source>
        <strain evidence="8">JCM 16578</strain>
    </source>
</reference>